<dbReference type="EMBL" id="CP007806">
    <property type="protein sequence ID" value="AIG25068.1"/>
    <property type="molecule type" value="Genomic_DNA"/>
</dbReference>
<dbReference type="KEGG" id="blr:BRLA_c007100"/>
<protein>
    <submittedName>
        <fullName evidence="3">Phage shock protein A (PspA) family protein YdjF</fullName>
    </submittedName>
</protein>
<dbReference type="PANTHER" id="PTHR31088:SF6">
    <property type="entry name" value="PHAGE SHOCK PROTEIN A"/>
    <property type="match status" value="1"/>
</dbReference>
<keyword evidence="2" id="KW-0175">Coiled coil</keyword>
<organism evidence="3 4">
    <name type="scientific">Brevibacillus laterosporus LMG 15441</name>
    <dbReference type="NCBI Taxonomy" id="1042163"/>
    <lineage>
        <taxon>Bacteria</taxon>
        <taxon>Bacillati</taxon>
        <taxon>Bacillota</taxon>
        <taxon>Bacilli</taxon>
        <taxon>Bacillales</taxon>
        <taxon>Paenibacillaceae</taxon>
        <taxon>Brevibacillus</taxon>
    </lineage>
</organism>
<gene>
    <name evidence="3" type="primary">ydjF</name>
    <name evidence="3" type="ORF">BRLA_c007100</name>
</gene>
<proteinExistence type="inferred from homology"/>
<evidence type="ECO:0000313" key="4">
    <source>
        <dbReference type="Proteomes" id="UP000005850"/>
    </source>
</evidence>
<dbReference type="AlphaFoldDB" id="A0A075R1F1"/>
<comment type="similarity">
    <text evidence="1">Belongs to the PspA/Vipp/IM30 family.</text>
</comment>
<evidence type="ECO:0000313" key="3">
    <source>
        <dbReference type="EMBL" id="AIG25068.1"/>
    </source>
</evidence>
<keyword evidence="4" id="KW-1185">Reference proteome</keyword>
<dbReference type="Proteomes" id="UP000005850">
    <property type="component" value="Chromosome"/>
</dbReference>
<feature type="coiled-coil region" evidence="2">
    <location>
        <begin position="161"/>
        <end position="223"/>
    </location>
</feature>
<dbReference type="InterPro" id="IPR007157">
    <property type="entry name" value="PspA_VIPP1"/>
</dbReference>
<dbReference type="eggNOG" id="COG1842">
    <property type="taxonomic scope" value="Bacteria"/>
</dbReference>
<evidence type="ECO:0000256" key="1">
    <source>
        <dbReference type="ARBA" id="ARBA00043985"/>
    </source>
</evidence>
<feature type="coiled-coil region" evidence="2">
    <location>
        <begin position="101"/>
        <end position="135"/>
    </location>
</feature>
<dbReference type="PANTHER" id="PTHR31088">
    <property type="entry name" value="MEMBRANE-ASSOCIATED PROTEIN VIPP1, CHLOROPLASTIC"/>
    <property type="match status" value="1"/>
</dbReference>
<dbReference type="RefSeq" id="WP_003335440.1">
    <property type="nucleotide sequence ID" value="NZ_CP007806.1"/>
</dbReference>
<dbReference type="HOGENOM" id="CLU_056466_4_1_9"/>
<reference evidence="3 4" key="1">
    <citation type="journal article" date="2011" name="J. Bacteriol.">
        <title>Genome sequence of Brevibacillus laterosporus LMG 15441, a pathogen of invertebrates.</title>
        <authorList>
            <person name="Djukic M."/>
            <person name="Poehlein A."/>
            <person name="Thurmer A."/>
            <person name="Daniel R."/>
        </authorList>
    </citation>
    <scope>NUCLEOTIDE SEQUENCE [LARGE SCALE GENOMIC DNA]</scope>
    <source>
        <strain evidence="3 4">LMG 15441</strain>
    </source>
</reference>
<sequence length="234" mass="27113">MSIFKRLRDVTVASVNNAIDSIEDPVVMLTQYMRDMEAEIGRVEVAVARQVAQEKKFRQQYEEANTLATKRERQVMLALTEGEDELARRALLDQKTYESRALELKELLDSSSNAAQQMREKLAELKEEFYKMRAKKYMLMSRAQVARTQKQVNSYVTGIGVENAARGFHRMEEKVMQMEAEASMSGMYEDSEYHRSLKKLDKKDELDYELAKLKEKLAGKSTENREEIESTTKN</sequence>
<evidence type="ECO:0000256" key="2">
    <source>
        <dbReference type="SAM" id="Coils"/>
    </source>
</evidence>
<dbReference type="Pfam" id="PF04012">
    <property type="entry name" value="PspA_IM30"/>
    <property type="match status" value="1"/>
</dbReference>
<dbReference type="STRING" id="1042163.BRLA_c007100"/>
<name>A0A075R1F1_BRELA</name>
<accession>A0A075R1F1</accession>